<evidence type="ECO:0000313" key="3">
    <source>
        <dbReference type="Proteomes" id="UP000647183"/>
    </source>
</evidence>
<dbReference type="EMBL" id="JACSQJ010000008">
    <property type="protein sequence ID" value="MBD7988932.1"/>
    <property type="molecule type" value="Genomic_DNA"/>
</dbReference>
<organism evidence="2 3">
    <name type="scientific">Luteimonas colneyensis</name>
    <dbReference type="NCBI Taxonomy" id="2762230"/>
    <lineage>
        <taxon>Bacteria</taxon>
        <taxon>Pseudomonadati</taxon>
        <taxon>Pseudomonadota</taxon>
        <taxon>Gammaproteobacteria</taxon>
        <taxon>Lysobacterales</taxon>
        <taxon>Lysobacteraceae</taxon>
        <taxon>Luteimonas</taxon>
    </lineage>
</organism>
<evidence type="ECO:0008006" key="4">
    <source>
        <dbReference type="Google" id="ProtNLM"/>
    </source>
</evidence>
<evidence type="ECO:0000256" key="1">
    <source>
        <dbReference type="SAM" id="Phobius"/>
    </source>
</evidence>
<evidence type="ECO:0000313" key="2">
    <source>
        <dbReference type="EMBL" id="MBD7988932.1"/>
    </source>
</evidence>
<dbReference type="PANTHER" id="PTHR38684">
    <property type="entry name" value="PROTEIN AMPE"/>
    <property type="match status" value="1"/>
</dbReference>
<dbReference type="RefSeq" id="WP_191730116.1">
    <property type="nucleotide sequence ID" value="NZ_JACSQJ010000008.1"/>
</dbReference>
<reference evidence="2 3" key="1">
    <citation type="submission" date="2020-08" db="EMBL/GenBank/DDBJ databases">
        <title>A Genomic Blueprint of the Chicken Gut Microbiome.</title>
        <authorList>
            <person name="Gilroy R."/>
            <person name="Ravi A."/>
            <person name="Getino M."/>
            <person name="Pursley I."/>
            <person name="Horton D.L."/>
            <person name="Alikhan N.-F."/>
            <person name="Baker D."/>
            <person name="Gharbi K."/>
            <person name="Hall N."/>
            <person name="Watson M."/>
            <person name="Adriaenssens E.M."/>
            <person name="Foster-Nyarko E."/>
            <person name="Jarju S."/>
            <person name="Secka A."/>
            <person name="Antonio M."/>
            <person name="Oren A."/>
            <person name="Chaudhuri R."/>
            <person name="La Ragione R.M."/>
            <person name="Hildebrand F."/>
            <person name="Pallen M.J."/>
        </authorList>
    </citation>
    <scope>NUCLEOTIDE SEQUENCE [LARGE SCALE GENOMIC DNA]</scope>
    <source>
        <strain evidence="2 3">Sa2BVA3</strain>
    </source>
</reference>
<keyword evidence="1" id="KW-0812">Transmembrane</keyword>
<feature type="transmembrane region" description="Helical" evidence="1">
    <location>
        <begin position="321"/>
        <end position="342"/>
    </location>
</feature>
<keyword evidence="1" id="KW-1133">Transmembrane helix</keyword>
<dbReference type="PANTHER" id="PTHR38684:SF1">
    <property type="entry name" value="PROTEIN AMPE"/>
    <property type="match status" value="1"/>
</dbReference>
<dbReference type="InterPro" id="IPR052966">
    <property type="entry name" value="Beta-lactamase_Reg"/>
</dbReference>
<name>A0ABR8ULM9_9GAMM</name>
<feature type="transmembrane region" description="Helical" evidence="1">
    <location>
        <begin position="75"/>
        <end position="93"/>
    </location>
</feature>
<feature type="transmembrane region" description="Helical" evidence="1">
    <location>
        <begin position="147"/>
        <end position="168"/>
    </location>
</feature>
<comment type="caution">
    <text evidence="2">The sequence shown here is derived from an EMBL/GenBank/DDBJ whole genome shotgun (WGS) entry which is preliminary data.</text>
</comment>
<keyword evidence="1" id="KW-0472">Membrane</keyword>
<dbReference type="Proteomes" id="UP000647183">
    <property type="component" value="Unassembled WGS sequence"/>
</dbReference>
<accession>A0ABR8ULM9</accession>
<protein>
    <recommendedName>
        <fullName evidence="4">AmpE protein</fullName>
    </recommendedName>
</protein>
<sequence>MFSTLFAVVVALVLGHVAPALAAGLRDYGWFAALLGWLGRRFPDDGFRSGRWGLALALVPVVLVVGLVQWLLDGIAFGLPALAFGVAAVFYAWGPRDLDLDVQAVIDAPDAAARGEALARLRPAAAAGAGQARDEVGRVFVAALRRWFGVLFWFVVLGAVGALLYRLVAFAAEDEPALHLPEGTLEGARRLLAVLDWPVAQLMALSLALVGNFDVVVSAWKGAGGAALRSGADMLAAVGRASVRWELDEEAGDFGAHAAEATDAADAAQPAGAVGDAAAAAAMAGFGSVSGDAGAVPAGAGPATEALGVPLVQAMRDAMSLVWRVLLAWLAVLALFVVAGWVN</sequence>
<gene>
    <name evidence="2" type="ORF">H9645_12915</name>
</gene>
<feature type="transmembrane region" description="Helical" evidence="1">
    <location>
        <begin position="50"/>
        <end position="68"/>
    </location>
</feature>
<proteinExistence type="predicted"/>
<keyword evidence="3" id="KW-1185">Reference proteome</keyword>